<keyword evidence="1" id="KW-1133">Transmembrane helix</keyword>
<dbReference type="Proteomes" id="UP000502756">
    <property type="component" value="Chromosome"/>
</dbReference>
<accession>A0A6M5Y7Y2</accession>
<keyword evidence="1" id="KW-0812">Transmembrane</keyword>
<dbReference type="KEGG" id="stae:HNV11_08385"/>
<proteinExistence type="predicted"/>
<gene>
    <name evidence="2" type="ORF">HNV11_08385</name>
</gene>
<sequence length="183" mass="21083">MSTSEIIGIVLTVVFGIPSVIGLLQSLPSRLTLLMDERLNLYSNVSKNIQGLDITFKGNKINKDFYLIKASFFYQGRKDVLKEQINQPLSLELPEGSIIHDFNILSKEQNLDITVEVRGNQLLFDFDLLKNSDYIYFQIFAEIGDFIEDKLVARHRIANVNKKIKTIRYIDYEIMPKKLFGNC</sequence>
<dbReference type="AlphaFoldDB" id="A0A6M5Y7Y2"/>
<dbReference type="RefSeq" id="WP_171739238.1">
    <property type="nucleotide sequence ID" value="NZ_CP053435.1"/>
</dbReference>
<keyword evidence="1" id="KW-0472">Membrane</keyword>
<name>A0A6M5Y7Y2_9BACT</name>
<evidence type="ECO:0000313" key="3">
    <source>
        <dbReference type="Proteomes" id="UP000502756"/>
    </source>
</evidence>
<organism evidence="2 3">
    <name type="scientific">Spirosoma taeanense</name>
    <dbReference type="NCBI Taxonomy" id="2735870"/>
    <lineage>
        <taxon>Bacteria</taxon>
        <taxon>Pseudomonadati</taxon>
        <taxon>Bacteroidota</taxon>
        <taxon>Cytophagia</taxon>
        <taxon>Cytophagales</taxon>
        <taxon>Cytophagaceae</taxon>
        <taxon>Spirosoma</taxon>
    </lineage>
</organism>
<protein>
    <submittedName>
        <fullName evidence="2">Uncharacterized protein</fullName>
    </submittedName>
</protein>
<dbReference type="EMBL" id="CP053435">
    <property type="protein sequence ID" value="QJW89400.1"/>
    <property type="molecule type" value="Genomic_DNA"/>
</dbReference>
<evidence type="ECO:0000256" key="1">
    <source>
        <dbReference type="SAM" id="Phobius"/>
    </source>
</evidence>
<feature type="transmembrane region" description="Helical" evidence="1">
    <location>
        <begin position="6"/>
        <end position="24"/>
    </location>
</feature>
<evidence type="ECO:0000313" key="2">
    <source>
        <dbReference type="EMBL" id="QJW89400.1"/>
    </source>
</evidence>
<keyword evidence="3" id="KW-1185">Reference proteome</keyword>
<reference evidence="2 3" key="1">
    <citation type="submission" date="2020-05" db="EMBL/GenBank/DDBJ databases">
        <title>Genome sequencing of Spirosoma sp. TS118.</title>
        <authorList>
            <person name="Lee J.-H."/>
            <person name="Jeong S."/>
            <person name="Zhao L."/>
            <person name="Jung J.-H."/>
            <person name="Kim M.-K."/>
            <person name="Lim S."/>
        </authorList>
    </citation>
    <scope>NUCLEOTIDE SEQUENCE [LARGE SCALE GENOMIC DNA]</scope>
    <source>
        <strain evidence="2 3">TS118</strain>
    </source>
</reference>